<dbReference type="EMBL" id="JANQDX010000007">
    <property type="protein sequence ID" value="KAL0921709.1"/>
    <property type="molecule type" value="Genomic_DNA"/>
</dbReference>
<reference evidence="1 2" key="1">
    <citation type="journal article" date="2024" name="Plant Biotechnol. J.">
        <title>Dendrobium thyrsiflorum genome and its molecular insights into genes involved in important horticultural traits.</title>
        <authorList>
            <person name="Chen B."/>
            <person name="Wang J.Y."/>
            <person name="Zheng P.J."/>
            <person name="Li K.L."/>
            <person name="Liang Y.M."/>
            <person name="Chen X.F."/>
            <person name="Zhang C."/>
            <person name="Zhao X."/>
            <person name="He X."/>
            <person name="Zhang G.Q."/>
            <person name="Liu Z.J."/>
            <person name="Xu Q."/>
        </authorList>
    </citation>
    <scope>NUCLEOTIDE SEQUENCE [LARGE SCALE GENOMIC DNA]</scope>
    <source>
        <strain evidence="1">GZMU011</strain>
    </source>
</reference>
<accession>A0ABD0V921</accession>
<proteinExistence type="predicted"/>
<dbReference type="Proteomes" id="UP001552299">
    <property type="component" value="Unassembled WGS sequence"/>
</dbReference>
<sequence>MIWGCGDNKLNVQMVVVGRVVASLNRCLPIVGLGCMGTNASNPDGGGHCNGSLPSMAQVARCLVDEILRCPQEGHPSFIKYDLYTSLVRWWGFRWLSSLLCLELLSAVGTLKGFYDILLHDVLLVWSHLS</sequence>
<protein>
    <submittedName>
        <fullName evidence="1">Uncharacterized protein</fullName>
    </submittedName>
</protein>
<dbReference type="AlphaFoldDB" id="A0ABD0V921"/>
<gene>
    <name evidence="1" type="ORF">M5K25_008809</name>
</gene>
<keyword evidence="2" id="KW-1185">Reference proteome</keyword>
<evidence type="ECO:0000313" key="1">
    <source>
        <dbReference type="EMBL" id="KAL0921709.1"/>
    </source>
</evidence>
<organism evidence="1 2">
    <name type="scientific">Dendrobium thyrsiflorum</name>
    <name type="common">Pinecone-like raceme dendrobium</name>
    <name type="synonym">Orchid</name>
    <dbReference type="NCBI Taxonomy" id="117978"/>
    <lineage>
        <taxon>Eukaryota</taxon>
        <taxon>Viridiplantae</taxon>
        <taxon>Streptophyta</taxon>
        <taxon>Embryophyta</taxon>
        <taxon>Tracheophyta</taxon>
        <taxon>Spermatophyta</taxon>
        <taxon>Magnoliopsida</taxon>
        <taxon>Liliopsida</taxon>
        <taxon>Asparagales</taxon>
        <taxon>Orchidaceae</taxon>
        <taxon>Epidendroideae</taxon>
        <taxon>Malaxideae</taxon>
        <taxon>Dendrobiinae</taxon>
        <taxon>Dendrobium</taxon>
    </lineage>
</organism>
<name>A0ABD0V921_DENTH</name>
<evidence type="ECO:0000313" key="2">
    <source>
        <dbReference type="Proteomes" id="UP001552299"/>
    </source>
</evidence>
<comment type="caution">
    <text evidence="1">The sequence shown here is derived from an EMBL/GenBank/DDBJ whole genome shotgun (WGS) entry which is preliminary data.</text>
</comment>